<evidence type="ECO:0000256" key="4">
    <source>
        <dbReference type="ARBA" id="ARBA00022679"/>
    </source>
</evidence>
<evidence type="ECO:0000259" key="18">
    <source>
        <dbReference type="PROSITE" id="PS50110"/>
    </source>
</evidence>
<dbReference type="PROSITE" id="PS00041">
    <property type="entry name" value="HTH_ARAC_FAMILY_1"/>
    <property type="match status" value="1"/>
</dbReference>
<feature type="domain" description="Response regulatory" evidence="18">
    <location>
        <begin position="664"/>
        <end position="778"/>
    </location>
</feature>
<keyword evidence="11" id="KW-0804">Transcription</keyword>
<keyword evidence="10" id="KW-0238">DNA-binding</keyword>
<accession>A0A9X1ZMX3</accession>
<keyword evidence="14" id="KW-0812">Transmembrane</keyword>
<dbReference type="CDD" id="cd00082">
    <property type="entry name" value="HisKA"/>
    <property type="match status" value="1"/>
</dbReference>
<dbReference type="PRINTS" id="PR00344">
    <property type="entry name" value="BCTRLSENSOR"/>
</dbReference>
<dbReference type="Pfam" id="PF00512">
    <property type="entry name" value="HisKA"/>
    <property type="match status" value="1"/>
</dbReference>
<evidence type="ECO:0000256" key="5">
    <source>
        <dbReference type="ARBA" id="ARBA00022741"/>
    </source>
</evidence>
<dbReference type="PANTHER" id="PTHR43547">
    <property type="entry name" value="TWO-COMPONENT HISTIDINE KINASE"/>
    <property type="match status" value="1"/>
</dbReference>
<dbReference type="InterPro" id="IPR036890">
    <property type="entry name" value="HATPase_C_sf"/>
</dbReference>
<dbReference type="InterPro" id="IPR025997">
    <property type="entry name" value="SBP_2_dom"/>
</dbReference>
<dbReference type="InterPro" id="IPR009057">
    <property type="entry name" value="Homeodomain-like_sf"/>
</dbReference>
<organism evidence="19 20">
    <name type="scientific">Zunongwangia pacifica</name>
    <dbReference type="NCBI Taxonomy" id="2911062"/>
    <lineage>
        <taxon>Bacteria</taxon>
        <taxon>Pseudomonadati</taxon>
        <taxon>Bacteroidota</taxon>
        <taxon>Flavobacteriia</taxon>
        <taxon>Flavobacteriales</taxon>
        <taxon>Flavobacteriaceae</taxon>
        <taxon>Zunongwangia</taxon>
    </lineage>
</organism>
<comment type="catalytic activity">
    <reaction evidence="1">
        <text>ATP + protein L-histidine = ADP + protein N-phospho-L-histidine.</text>
        <dbReference type="EC" id="2.7.13.3"/>
    </reaction>
</comment>
<sequence>MKPLIKFFFLTIFFLLFLSCNQQHSEENYRIGFSQAMTTDNWRREMNKSMQLEASLHPEIVLEIKDAENSVAQQVKQIEGFIKDDVDVLIVSPIQSNPITTVIEKAMDAGIPTIVIDRKIDGSNFTAYIGANNVEVGRNAAKYIISHSGEPAEIIEITGQEGSSPAHERSEGFRKAINQIPNLTISHIIKGDWEKASIKEELSKLLDSTEIPKYIFAHNDRMALGAWEVVKEKSLEDDIHIIGVDGLFGPNGGIQLVKDRILSATVLYPTGGMEAIKLAEELMSHESIEKNNILKTVIIDSVNVGIMKNQFDKMNQQQNDIEHQQEVIDKQINTYNSQSKLIQLMIFLLVLLLILSVWSIYLVVKLRKHKRNLESSNTEIRAQRNKIEEFAEKLKLSNESKINFFTALSHEFKTPLTLITSSIDSIAERPSKESQEISYETNLIINNSKRLLRLINELLDFRKIENGSFDLRVTKTKIVPFLKNIVDNFKSEALKKSIELKFSYKSENLELYLDREMMDKVFFNILSNAFKFTPKNGKVHITIEEKEEKIEILFKDSGIGIPKEEFQSIFDPYMQASNNTRPSSGIGLYITRQFVELHKGNISVSSNQGAEFKISLLKGNVHLKEYVISEVQKGMDTSYERNRVENLVPEEIDGNKNLRENAESVLIIEDNLELSFLLQKKLSSEYKVYVSDGVDGVEKALEVIPDVMICDINLPDKDGFQICRELKNDLRTSHIPTIILTALSDKESRLKALKAGADTYITKPFNNQILMESIKSALFNREKLRYYYTNRIDKVNGENFAGAEQFFLKELNALIDANLKNSGFTVEDLACSLEISRVQLYRKVKALLGVSVNEYINSLRLKKAKNLLQNSKLNISEIAYEVGYSSPGYFSTSFKKEYGISPKELKTS</sequence>
<dbReference type="SMART" id="SM00388">
    <property type="entry name" value="HisKA"/>
    <property type="match status" value="1"/>
</dbReference>
<dbReference type="Pfam" id="PF13407">
    <property type="entry name" value="Peripla_BP_4"/>
    <property type="match status" value="1"/>
</dbReference>
<feature type="transmembrane region" description="Helical" evidence="14">
    <location>
        <begin position="341"/>
        <end position="364"/>
    </location>
</feature>
<keyword evidence="5" id="KW-0547">Nucleotide-binding</keyword>
<name>A0A9X1ZMX3_9FLAO</name>
<dbReference type="SUPFAM" id="SSF47384">
    <property type="entry name" value="Homodimeric domain of signal transducing histidine kinase"/>
    <property type="match status" value="1"/>
</dbReference>
<dbReference type="InterPro" id="IPR003661">
    <property type="entry name" value="HisK_dim/P_dom"/>
</dbReference>
<dbReference type="Gene3D" id="1.10.10.60">
    <property type="entry name" value="Homeodomain-like"/>
    <property type="match status" value="2"/>
</dbReference>
<keyword evidence="3 12" id="KW-0597">Phosphoprotein</keyword>
<dbReference type="SUPFAM" id="SSF52172">
    <property type="entry name" value="CheY-like"/>
    <property type="match status" value="1"/>
</dbReference>
<dbReference type="InterPro" id="IPR004358">
    <property type="entry name" value="Sig_transdc_His_kin-like_C"/>
</dbReference>
<dbReference type="SUPFAM" id="SSF55874">
    <property type="entry name" value="ATPase domain of HSP90 chaperone/DNA topoisomerase II/histidine kinase"/>
    <property type="match status" value="1"/>
</dbReference>
<gene>
    <name evidence="19" type="ORF">L1967_05295</name>
</gene>
<evidence type="ECO:0000313" key="19">
    <source>
        <dbReference type="EMBL" id="MCL6217707.1"/>
    </source>
</evidence>
<keyword evidence="8" id="KW-0902">Two-component regulatory system</keyword>
<dbReference type="InterPro" id="IPR018060">
    <property type="entry name" value="HTH_AraC"/>
</dbReference>
<keyword evidence="6" id="KW-0418">Kinase</keyword>
<evidence type="ECO:0000256" key="7">
    <source>
        <dbReference type="ARBA" id="ARBA00022840"/>
    </source>
</evidence>
<evidence type="ECO:0000256" key="3">
    <source>
        <dbReference type="ARBA" id="ARBA00022553"/>
    </source>
</evidence>
<dbReference type="Pfam" id="PF12833">
    <property type="entry name" value="HTH_18"/>
    <property type="match status" value="1"/>
</dbReference>
<evidence type="ECO:0000256" key="10">
    <source>
        <dbReference type="ARBA" id="ARBA00023125"/>
    </source>
</evidence>
<dbReference type="GO" id="GO:0005524">
    <property type="term" value="F:ATP binding"/>
    <property type="evidence" value="ECO:0007669"/>
    <property type="project" value="UniProtKB-KW"/>
</dbReference>
<keyword evidence="4" id="KW-0808">Transferase</keyword>
<comment type="caution">
    <text evidence="19">The sequence shown here is derived from an EMBL/GenBank/DDBJ whole genome shotgun (WGS) entry which is preliminary data.</text>
</comment>
<feature type="signal peptide" evidence="15">
    <location>
        <begin position="1"/>
        <end position="25"/>
    </location>
</feature>
<evidence type="ECO:0000256" key="2">
    <source>
        <dbReference type="ARBA" id="ARBA00012438"/>
    </source>
</evidence>
<evidence type="ECO:0000256" key="14">
    <source>
        <dbReference type="SAM" id="Phobius"/>
    </source>
</evidence>
<keyword evidence="7" id="KW-0067">ATP-binding</keyword>
<dbReference type="InterPro" id="IPR005467">
    <property type="entry name" value="His_kinase_dom"/>
</dbReference>
<dbReference type="PROSITE" id="PS50110">
    <property type="entry name" value="RESPONSE_REGULATORY"/>
    <property type="match status" value="1"/>
</dbReference>
<evidence type="ECO:0000313" key="20">
    <source>
        <dbReference type="Proteomes" id="UP001139521"/>
    </source>
</evidence>
<feature type="domain" description="Histidine kinase" evidence="17">
    <location>
        <begin position="407"/>
        <end position="620"/>
    </location>
</feature>
<dbReference type="EC" id="2.7.13.3" evidence="2"/>
<dbReference type="SUPFAM" id="SSF53822">
    <property type="entry name" value="Periplasmic binding protein-like I"/>
    <property type="match status" value="1"/>
</dbReference>
<evidence type="ECO:0000256" key="11">
    <source>
        <dbReference type="ARBA" id="ARBA00023163"/>
    </source>
</evidence>
<feature type="chain" id="PRO_5040932018" description="histidine kinase" evidence="15">
    <location>
        <begin position="26"/>
        <end position="908"/>
    </location>
</feature>
<dbReference type="SMART" id="SM00448">
    <property type="entry name" value="REC"/>
    <property type="match status" value="1"/>
</dbReference>
<dbReference type="InterPro" id="IPR036097">
    <property type="entry name" value="HisK_dim/P_sf"/>
</dbReference>
<dbReference type="InterPro" id="IPR018062">
    <property type="entry name" value="HTH_AraC-typ_CS"/>
</dbReference>
<dbReference type="InterPro" id="IPR003594">
    <property type="entry name" value="HATPase_dom"/>
</dbReference>
<dbReference type="InterPro" id="IPR001789">
    <property type="entry name" value="Sig_transdc_resp-reg_receiver"/>
</dbReference>
<dbReference type="SMART" id="SM00342">
    <property type="entry name" value="HTH_ARAC"/>
    <property type="match status" value="1"/>
</dbReference>
<dbReference type="Gene3D" id="3.30.565.10">
    <property type="entry name" value="Histidine kinase-like ATPase, C-terminal domain"/>
    <property type="match status" value="1"/>
</dbReference>
<dbReference type="SUPFAM" id="SSF46689">
    <property type="entry name" value="Homeodomain-like"/>
    <property type="match status" value="1"/>
</dbReference>
<keyword evidence="20" id="KW-1185">Reference proteome</keyword>
<dbReference type="SMART" id="SM00387">
    <property type="entry name" value="HATPase_c"/>
    <property type="match status" value="1"/>
</dbReference>
<keyword evidence="14" id="KW-0472">Membrane</keyword>
<protein>
    <recommendedName>
        <fullName evidence="2">histidine kinase</fullName>
        <ecNumber evidence="2">2.7.13.3</ecNumber>
    </recommendedName>
</protein>
<dbReference type="GO" id="GO:0043565">
    <property type="term" value="F:sequence-specific DNA binding"/>
    <property type="evidence" value="ECO:0007669"/>
    <property type="project" value="InterPro"/>
</dbReference>
<feature type="coiled-coil region" evidence="13">
    <location>
        <begin position="366"/>
        <end position="393"/>
    </location>
</feature>
<dbReference type="Pfam" id="PF02518">
    <property type="entry name" value="HATPase_c"/>
    <property type="match status" value="1"/>
</dbReference>
<keyword evidence="14" id="KW-1133">Transmembrane helix</keyword>
<dbReference type="Pfam" id="PF00072">
    <property type="entry name" value="Response_reg"/>
    <property type="match status" value="1"/>
</dbReference>
<evidence type="ECO:0000259" key="16">
    <source>
        <dbReference type="PROSITE" id="PS01124"/>
    </source>
</evidence>
<dbReference type="GO" id="GO:0000155">
    <property type="term" value="F:phosphorelay sensor kinase activity"/>
    <property type="evidence" value="ECO:0007669"/>
    <property type="project" value="InterPro"/>
</dbReference>
<dbReference type="Proteomes" id="UP001139521">
    <property type="component" value="Unassembled WGS sequence"/>
</dbReference>
<keyword evidence="15" id="KW-0732">Signal</keyword>
<feature type="domain" description="HTH araC/xylS-type" evidence="16">
    <location>
        <begin position="809"/>
        <end position="908"/>
    </location>
</feature>
<evidence type="ECO:0000256" key="8">
    <source>
        <dbReference type="ARBA" id="ARBA00023012"/>
    </source>
</evidence>
<evidence type="ECO:0000259" key="17">
    <source>
        <dbReference type="PROSITE" id="PS50109"/>
    </source>
</evidence>
<dbReference type="Gene3D" id="1.10.287.130">
    <property type="match status" value="1"/>
</dbReference>
<evidence type="ECO:0000256" key="9">
    <source>
        <dbReference type="ARBA" id="ARBA00023015"/>
    </source>
</evidence>
<dbReference type="RefSeq" id="WP_249600686.1">
    <property type="nucleotide sequence ID" value="NZ_JAKHSK010000005.1"/>
</dbReference>
<keyword evidence="13" id="KW-0175">Coiled coil</keyword>
<feature type="modified residue" description="4-aspartylphosphate" evidence="12">
    <location>
        <position position="711"/>
    </location>
</feature>
<dbReference type="EMBL" id="JAKHSK010000005">
    <property type="protein sequence ID" value="MCL6217707.1"/>
    <property type="molecule type" value="Genomic_DNA"/>
</dbReference>
<keyword evidence="9" id="KW-0805">Transcription regulation</keyword>
<dbReference type="PROSITE" id="PS50109">
    <property type="entry name" value="HIS_KIN"/>
    <property type="match status" value="1"/>
</dbReference>
<dbReference type="InterPro" id="IPR028082">
    <property type="entry name" value="Peripla_BP_I"/>
</dbReference>
<evidence type="ECO:0000256" key="6">
    <source>
        <dbReference type="ARBA" id="ARBA00022777"/>
    </source>
</evidence>
<dbReference type="InterPro" id="IPR011006">
    <property type="entry name" value="CheY-like_superfamily"/>
</dbReference>
<evidence type="ECO:0000256" key="1">
    <source>
        <dbReference type="ARBA" id="ARBA00000085"/>
    </source>
</evidence>
<dbReference type="PROSITE" id="PS01124">
    <property type="entry name" value="HTH_ARAC_FAMILY_2"/>
    <property type="match status" value="1"/>
</dbReference>
<reference evidence="19" key="1">
    <citation type="submission" date="2022-01" db="EMBL/GenBank/DDBJ databases">
        <title>Genome sequencing of Zunongwangia sp. M21534 genome.</title>
        <authorList>
            <person name="Chen Y."/>
            <person name="Dong C."/>
            <person name="Shao Z."/>
        </authorList>
    </citation>
    <scope>NUCLEOTIDE SEQUENCE</scope>
    <source>
        <strain evidence="19">MCCC M21534</strain>
    </source>
</reference>
<dbReference type="GO" id="GO:0003700">
    <property type="term" value="F:DNA-binding transcription factor activity"/>
    <property type="evidence" value="ECO:0007669"/>
    <property type="project" value="InterPro"/>
</dbReference>
<dbReference type="PROSITE" id="PS51257">
    <property type="entry name" value="PROKAR_LIPOPROTEIN"/>
    <property type="match status" value="1"/>
</dbReference>
<evidence type="ECO:0000256" key="13">
    <source>
        <dbReference type="SAM" id="Coils"/>
    </source>
</evidence>
<evidence type="ECO:0000256" key="12">
    <source>
        <dbReference type="PROSITE-ProRule" id="PRU00169"/>
    </source>
</evidence>
<proteinExistence type="predicted"/>
<dbReference type="CDD" id="cd06308">
    <property type="entry name" value="PBP1_sensor_kinase-like"/>
    <property type="match status" value="1"/>
</dbReference>
<dbReference type="Gene3D" id="3.40.50.2300">
    <property type="match status" value="3"/>
</dbReference>
<evidence type="ECO:0000256" key="15">
    <source>
        <dbReference type="SAM" id="SignalP"/>
    </source>
</evidence>
<dbReference type="PANTHER" id="PTHR43547:SF2">
    <property type="entry name" value="HYBRID SIGNAL TRANSDUCTION HISTIDINE KINASE C"/>
    <property type="match status" value="1"/>
</dbReference>
<dbReference type="FunFam" id="3.30.565.10:FF:000037">
    <property type="entry name" value="Hybrid sensor histidine kinase/response regulator"/>
    <property type="match status" value="1"/>
</dbReference>
<dbReference type="AlphaFoldDB" id="A0A9X1ZMX3"/>
<dbReference type="CDD" id="cd17574">
    <property type="entry name" value="REC_OmpR"/>
    <property type="match status" value="1"/>
</dbReference>